<evidence type="ECO:0000256" key="2">
    <source>
        <dbReference type="SAM" id="Phobius"/>
    </source>
</evidence>
<keyword evidence="2" id="KW-0472">Membrane</keyword>
<gene>
    <name evidence="3" type="ORF">ACEZDE_30750</name>
</gene>
<keyword evidence="4" id="KW-1185">Reference proteome</keyword>
<comment type="caution">
    <text evidence="3">The sequence shown here is derived from an EMBL/GenBank/DDBJ whole genome shotgun (WGS) entry which is preliminary data.</text>
</comment>
<proteinExistence type="predicted"/>
<organism evidence="3 4">
    <name type="scientific">Streptacidiphilus cavernicola</name>
    <dbReference type="NCBI Taxonomy" id="3342716"/>
    <lineage>
        <taxon>Bacteria</taxon>
        <taxon>Bacillati</taxon>
        <taxon>Actinomycetota</taxon>
        <taxon>Actinomycetes</taxon>
        <taxon>Kitasatosporales</taxon>
        <taxon>Streptomycetaceae</taxon>
        <taxon>Streptacidiphilus</taxon>
    </lineage>
</organism>
<sequence length="140" mass="15229">MVSRPEHHSRTERVLVGGARQVVVVALLPLWPFVAYPLSLAVWGRRPLHPRARTFAAHPGQHSVPSRMLHSVVRHPVVVALGAPMRFVASRPPFQSRNAGRRGADGRGWGEGPPPAGDREPRRPRSGPPTDAIALAEPHG</sequence>
<dbReference type="RefSeq" id="WP_380543319.1">
    <property type="nucleotide sequence ID" value="NZ_JBHFAB010000032.1"/>
</dbReference>
<keyword evidence="2" id="KW-0812">Transmembrane</keyword>
<reference evidence="3 4" key="1">
    <citation type="submission" date="2024-09" db="EMBL/GenBank/DDBJ databases">
        <authorList>
            <person name="Lee S.D."/>
        </authorList>
    </citation>
    <scope>NUCLEOTIDE SEQUENCE [LARGE SCALE GENOMIC DNA]</scope>
    <source>
        <strain evidence="3 4">N8-3</strain>
    </source>
</reference>
<protein>
    <submittedName>
        <fullName evidence="3">Uncharacterized protein</fullName>
    </submittedName>
</protein>
<dbReference type="Proteomes" id="UP001592531">
    <property type="component" value="Unassembled WGS sequence"/>
</dbReference>
<name>A0ABV6W4Q7_9ACTN</name>
<accession>A0ABV6W4Q7</accession>
<feature type="region of interest" description="Disordered" evidence="1">
    <location>
        <begin position="90"/>
        <end position="140"/>
    </location>
</feature>
<evidence type="ECO:0000313" key="3">
    <source>
        <dbReference type="EMBL" id="MFC1420990.1"/>
    </source>
</evidence>
<keyword evidence="2" id="KW-1133">Transmembrane helix</keyword>
<dbReference type="EMBL" id="JBHFAB010000032">
    <property type="protein sequence ID" value="MFC1420990.1"/>
    <property type="molecule type" value="Genomic_DNA"/>
</dbReference>
<evidence type="ECO:0000256" key="1">
    <source>
        <dbReference type="SAM" id="MobiDB-lite"/>
    </source>
</evidence>
<feature type="transmembrane region" description="Helical" evidence="2">
    <location>
        <begin position="22"/>
        <end position="43"/>
    </location>
</feature>
<evidence type="ECO:0000313" key="4">
    <source>
        <dbReference type="Proteomes" id="UP001592531"/>
    </source>
</evidence>